<dbReference type="Pfam" id="PF08541">
    <property type="entry name" value="ACP_syn_III_C"/>
    <property type="match status" value="1"/>
</dbReference>
<keyword evidence="6" id="KW-1185">Reference proteome</keyword>
<dbReference type="InterPro" id="IPR013747">
    <property type="entry name" value="ACP_syn_III_C"/>
</dbReference>
<proteinExistence type="predicted"/>
<keyword evidence="2" id="KW-0012">Acyltransferase</keyword>
<feature type="domain" description="Beta-ketoacyl-[acyl-carrier-protein] synthase III N-terminal" evidence="4">
    <location>
        <begin position="108"/>
        <end position="183"/>
    </location>
</feature>
<comment type="caution">
    <text evidence="5">The sequence shown here is derived from an EMBL/GenBank/DDBJ whole genome shotgun (WGS) entry which is preliminary data.</text>
</comment>
<feature type="domain" description="Beta-ketoacyl-[acyl-carrier-protein] synthase III C-terminal" evidence="3">
    <location>
        <begin position="240"/>
        <end position="328"/>
    </location>
</feature>
<name>A0ABS0D8B0_9NOCA</name>
<dbReference type="SUPFAM" id="SSF53901">
    <property type="entry name" value="Thiolase-like"/>
    <property type="match status" value="1"/>
</dbReference>
<sequence>MSIAAFGSYLPPEVLTVDPAVAAADPMAQSPLFRLPDQRHRIAPTQRAADMVVEAARPMFERLGLEPAGNVDLLITNTLLPDECITGCGAEAAYRLGCDPALVLDLHNGGCGAFPYMLKIARAMISSGEAKTVLLANVQNTAGQLFAQPELSGKQSAAIAGDGCGVAYVTAHGRSPVLGVHVRNTPAFAPDMSPATGDGRKYWAAGSGELEIVFDQLKSKEIIDRGNRLVPEVVGELCKQIDIDLGAVDYLVTNQPNRLFLRNWRRALGLEPEQHLDTFDRCGNLYGAAVPVTLDIAIREGRIADGSLVVMAGFAHAGDFAAAAAMRWHN</sequence>
<evidence type="ECO:0000259" key="3">
    <source>
        <dbReference type="Pfam" id="PF08541"/>
    </source>
</evidence>
<dbReference type="InterPro" id="IPR013751">
    <property type="entry name" value="ACP_syn_III_N"/>
</dbReference>
<evidence type="ECO:0000256" key="1">
    <source>
        <dbReference type="ARBA" id="ARBA00022679"/>
    </source>
</evidence>
<dbReference type="RefSeq" id="WP_194999976.1">
    <property type="nucleotide sequence ID" value="NZ_JADLQN010000001.1"/>
</dbReference>
<dbReference type="EMBL" id="JADLQN010000001">
    <property type="protein sequence ID" value="MBF6353008.1"/>
    <property type="molecule type" value="Genomic_DNA"/>
</dbReference>
<dbReference type="PANTHER" id="PTHR34069:SF2">
    <property type="entry name" value="BETA-KETOACYL-[ACYL-CARRIER-PROTEIN] SYNTHASE III"/>
    <property type="match status" value="1"/>
</dbReference>
<dbReference type="Proteomes" id="UP000707731">
    <property type="component" value="Unassembled WGS sequence"/>
</dbReference>
<evidence type="ECO:0000313" key="6">
    <source>
        <dbReference type="Proteomes" id="UP000707731"/>
    </source>
</evidence>
<dbReference type="Pfam" id="PF08545">
    <property type="entry name" value="ACP_syn_III"/>
    <property type="match status" value="1"/>
</dbReference>
<dbReference type="Gene3D" id="3.40.47.10">
    <property type="match status" value="1"/>
</dbReference>
<evidence type="ECO:0000313" key="5">
    <source>
        <dbReference type="EMBL" id="MBF6353008.1"/>
    </source>
</evidence>
<evidence type="ECO:0000256" key="2">
    <source>
        <dbReference type="ARBA" id="ARBA00023315"/>
    </source>
</evidence>
<evidence type="ECO:0000259" key="4">
    <source>
        <dbReference type="Pfam" id="PF08545"/>
    </source>
</evidence>
<protein>
    <submittedName>
        <fullName evidence="5">3-oxoacyl-ACP synthase</fullName>
    </submittedName>
</protein>
<gene>
    <name evidence="5" type="ORF">IU449_00330</name>
</gene>
<accession>A0ABS0D8B0</accession>
<reference evidence="5 6" key="1">
    <citation type="submission" date="2020-10" db="EMBL/GenBank/DDBJ databases">
        <title>Identification of Nocardia species via Next-generation sequencing and recognition of intraspecies genetic diversity.</title>
        <authorList>
            <person name="Li P."/>
            <person name="Li P."/>
            <person name="Lu B."/>
        </authorList>
    </citation>
    <scope>NUCLEOTIDE SEQUENCE [LARGE SCALE GENOMIC DNA]</scope>
    <source>
        <strain evidence="5 6">BJ06-0143</strain>
    </source>
</reference>
<keyword evidence="1" id="KW-0808">Transferase</keyword>
<organism evidence="5 6">
    <name type="scientific">Nocardia higoensis</name>
    <dbReference type="NCBI Taxonomy" id="228599"/>
    <lineage>
        <taxon>Bacteria</taxon>
        <taxon>Bacillati</taxon>
        <taxon>Actinomycetota</taxon>
        <taxon>Actinomycetes</taxon>
        <taxon>Mycobacteriales</taxon>
        <taxon>Nocardiaceae</taxon>
        <taxon>Nocardia</taxon>
    </lineage>
</organism>
<dbReference type="PANTHER" id="PTHR34069">
    <property type="entry name" value="3-OXOACYL-[ACYL-CARRIER-PROTEIN] SYNTHASE 3"/>
    <property type="match status" value="1"/>
</dbReference>
<dbReference type="InterPro" id="IPR016039">
    <property type="entry name" value="Thiolase-like"/>
</dbReference>